<organism evidence="1 2">
    <name type="scientific">Enterospora canceri</name>
    <dbReference type="NCBI Taxonomy" id="1081671"/>
    <lineage>
        <taxon>Eukaryota</taxon>
        <taxon>Fungi</taxon>
        <taxon>Fungi incertae sedis</taxon>
        <taxon>Microsporidia</taxon>
        <taxon>Enterocytozoonidae</taxon>
        <taxon>Enterospora</taxon>
    </lineage>
</organism>
<dbReference type="SUPFAM" id="SSF48452">
    <property type="entry name" value="TPR-like"/>
    <property type="match status" value="1"/>
</dbReference>
<dbReference type="VEuPathDB" id="MicrosporidiaDB:ECANGB1_1974"/>
<dbReference type="EMBL" id="LWDP01000312">
    <property type="protein sequence ID" value="ORD92992.1"/>
    <property type="molecule type" value="Genomic_DNA"/>
</dbReference>
<sequence>MTESFFTKCEKDYLKLLNAKKSKMEINDEDLECAWDCFETARLYFEKLGRADYLAKIHKYSADILSFNNDFATAVIEYEKALDYCGSDFAKCAILEDMADCYGNMKNKKKVQEIEKTIEDIQLI</sequence>
<dbReference type="InterPro" id="IPR011990">
    <property type="entry name" value="TPR-like_helical_dom_sf"/>
</dbReference>
<dbReference type="Proteomes" id="UP000192639">
    <property type="component" value="Unassembled WGS sequence"/>
</dbReference>
<reference evidence="1 2" key="1">
    <citation type="journal article" date="2017" name="Environ. Microbiol.">
        <title>Decay of the glycolytic pathway and adaptation to intranuclear parasitism within Enterocytozoonidae microsporidia.</title>
        <authorList>
            <person name="Wiredu Boakye D."/>
            <person name="Jaroenlak P."/>
            <person name="Prachumwat A."/>
            <person name="Williams T.A."/>
            <person name="Bateman K.S."/>
            <person name="Itsathitphaisarn O."/>
            <person name="Sritunyalucksana K."/>
            <person name="Paszkiewicz K.H."/>
            <person name="Moore K.A."/>
            <person name="Stentiford G.D."/>
            <person name="Williams B.A."/>
        </authorList>
    </citation>
    <scope>NUCLEOTIDE SEQUENCE [LARGE SCALE GENOMIC DNA]</scope>
    <source>
        <strain evidence="1 2">GB1</strain>
    </source>
</reference>
<name>A0A1Y1S3T5_9MICR</name>
<evidence type="ECO:0000313" key="2">
    <source>
        <dbReference type="Proteomes" id="UP000192639"/>
    </source>
</evidence>
<gene>
    <name evidence="1" type="ORF">ECANGB1_1974</name>
</gene>
<protein>
    <recommendedName>
        <fullName evidence="3">Tetratricopeptide repeat protein</fullName>
    </recommendedName>
</protein>
<accession>A0A1Y1S3T5</accession>
<proteinExistence type="predicted"/>
<comment type="caution">
    <text evidence="1">The sequence shown here is derived from an EMBL/GenBank/DDBJ whole genome shotgun (WGS) entry which is preliminary data.</text>
</comment>
<keyword evidence="2" id="KW-1185">Reference proteome</keyword>
<dbReference type="AlphaFoldDB" id="A0A1Y1S3T5"/>
<evidence type="ECO:0000313" key="1">
    <source>
        <dbReference type="EMBL" id="ORD92992.1"/>
    </source>
</evidence>
<evidence type="ECO:0008006" key="3">
    <source>
        <dbReference type="Google" id="ProtNLM"/>
    </source>
</evidence>
<dbReference type="OrthoDB" id="5587616at2759"/>